<evidence type="ECO:0000313" key="1">
    <source>
        <dbReference type="EMBL" id="QJI00974.1"/>
    </source>
</evidence>
<dbReference type="SUPFAM" id="SSF52980">
    <property type="entry name" value="Restriction endonuclease-like"/>
    <property type="match status" value="1"/>
</dbReference>
<dbReference type="Gene3D" id="3.40.960.10">
    <property type="entry name" value="VSR Endonuclease"/>
    <property type="match status" value="1"/>
</dbReference>
<dbReference type="InterPro" id="IPR011335">
    <property type="entry name" value="Restrct_endonuc-II-like"/>
</dbReference>
<reference evidence="1" key="1">
    <citation type="submission" date="2020-03" db="EMBL/GenBank/DDBJ databases">
        <title>The deep terrestrial virosphere.</title>
        <authorList>
            <person name="Holmfeldt K."/>
            <person name="Nilsson E."/>
            <person name="Simone D."/>
            <person name="Lopez-Fernandez M."/>
            <person name="Wu X."/>
            <person name="de Brujin I."/>
            <person name="Lundin D."/>
            <person name="Andersson A."/>
            <person name="Bertilsson S."/>
            <person name="Dopson M."/>
        </authorList>
    </citation>
    <scope>NUCLEOTIDE SEQUENCE</scope>
    <source>
        <strain evidence="1">TM448B02183</strain>
    </source>
</reference>
<gene>
    <name evidence="1" type="ORF">TM448B02183_0006</name>
</gene>
<dbReference type="EMBL" id="MT144889">
    <property type="protein sequence ID" value="QJI00974.1"/>
    <property type="molecule type" value="Genomic_DNA"/>
</dbReference>
<dbReference type="AlphaFoldDB" id="A0A6M3XVZ9"/>
<protein>
    <submittedName>
        <fullName evidence="1">Uncharacterized protein</fullName>
    </submittedName>
</protein>
<name>A0A6M3XVZ9_9ZZZZ</name>
<sequence length="215" mass="24354">MEVLSLSVTALKQELGLMGRADFLSPGIFGCDIAYPDERVAMWVDSCVWSGCDKHGWTFTSDWQARVDRWQKDADVATKNLQAIGWRVLRDRECRVTKNPHQVAAWIMQQLAMQPDIEGDMDELQLAKLARVDALSRCELEDWREFLKTVKRLGKLWRREAEEMLPEMSPEVFGVLWRCANHHGIIGYGKDGYRDGGLLNAALVDAGLGGDDETV</sequence>
<proteinExistence type="predicted"/>
<organism evidence="1">
    <name type="scientific">viral metagenome</name>
    <dbReference type="NCBI Taxonomy" id="1070528"/>
    <lineage>
        <taxon>unclassified sequences</taxon>
        <taxon>metagenomes</taxon>
        <taxon>organismal metagenomes</taxon>
    </lineage>
</organism>
<accession>A0A6M3XVZ9</accession>